<dbReference type="AlphaFoldDB" id="A0A370L4Y3"/>
<keyword evidence="1 5" id="KW-0238">DNA-binding</keyword>
<dbReference type="GO" id="GO:0006355">
    <property type="term" value="P:regulation of DNA-templated transcription"/>
    <property type="evidence" value="ECO:0007669"/>
    <property type="project" value="InterPro"/>
</dbReference>
<sequence length="248" mass="27407">MSGVPTILIEHSTLFREGLGKLLARTGFIVTATVASADEIDGEISPEPELMILGTGESDSGLEKNIRRLRERFPNSRLVVLADQYNSDQVHTAFRMSARGYLMKTINCSTLIKSLELVMLGESIFPSAILTRMADEHGLDIEIEDEIAVEEPPILHSSRSLSAREMQILQCLVRGQSNKMIARNLDIVEATVKVHIKAILRKIHVQNRTQAAIWAVNRLDPPPAILDGHSAMDAHGSAFKLTRVHMAP</sequence>
<feature type="domain" description="HTH luxR-type" evidence="3">
    <location>
        <begin position="154"/>
        <end position="219"/>
    </location>
</feature>
<evidence type="ECO:0000259" key="4">
    <source>
        <dbReference type="PROSITE" id="PS50110"/>
    </source>
</evidence>
<dbReference type="OrthoDB" id="7826527at2"/>
<name>A0A370L4Y3_9HYPH</name>
<dbReference type="GO" id="GO:0003677">
    <property type="term" value="F:DNA binding"/>
    <property type="evidence" value="ECO:0007669"/>
    <property type="project" value="UniProtKB-KW"/>
</dbReference>
<dbReference type="PRINTS" id="PR00038">
    <property type="entry name" value="HTHLUXR"/>
</dbReference>
<accession>A0A370L4Y3</accession>
<dbReference type="SUPFAM" id="SSF52172">
    <property type="entry name" value="CheY-like"/>
    <property type="match status" value="1"/>
</dbReference>
<dbReference type="SUPFAM" id="SSF46894">
    <property type="entry name" value="C-terminal effector domain of the bipartite response regulators"/>
    <property type="match status" value="1"/>
</dbReference>
<comment type="caution">
    <text evidence="2">Lacks conserved residue(s) required for the propagation of feature annotation.</text>
</comment>
<dbReference type="PROSITE" id="PS50043">
    <property type="entry name" value="HTH_LUXR_2"/>
    <property type="match status" value="1"/>
</dbReference>
<evidence type="ECO:0000259" key="3">
    <source>
        <dbReference type="PROSITE" id="PS50043"/>
    </source>
</evidence>
<dbReference type="InterPro" id="IPR001789">
    <property type="entry name" value="Sig_transdc_resp-reg_receiver"/>
</dbReference>
<dbReference type="PANTHER" id="PTHR45566:SF1">
    <property type="entry name" value="HTH-TYPE TRANSCRIPTIONAL REGULATOR YHJB-RELATED"/>
    <property type="match status" value="1"/>
</dbReference>
<protein>
    <submittedName>
        <fullName evidence="5">DNA-binding response regulator</fullName>
    </submittedName>
</protein>
<dbReference type="Proteomes" id="UP000255207">
    <property type="component" value="Unassembled WGS sequence"/>
</dbReference>
<reference evidence="6" key="1">
    <citation type="submission" date="2018-07" db="EMBL/GenBank/DDBJ databases">
        <authorList>
            <person name="Safronova V.I."/>
            <person name="Chirak E.R."/>
            <person name="Sazanova A.L."/>
        </authorList>
    </citation>
    <scope>NUCLEOTIDE SEQUENCE [LARGE SCALE GENOMIC DNA]</scope>
    <source>
        <strain evidence="6">RCAM04685</strain>
    </source>
</reference>
<dbReference type="PROSITE" id="PS50110">
    <property type="entry name" value="RESPONSE_REGULATORY"/>
    <property type="match status" value="1"/>
</dbReference>
<gene>
    <name evidence="5" type="ORF">DWE98_14265</name>
</gene>
<dbReference type="GO" id="GO:0000160">
    <property type="term" value="P:phosphorelay signal transduction system"/>
    <property type="evidence" value="ECO:0007669"/>
    <property type="project" value="InterPro"/>
</dbReference>
<comment type="caution">
    <text evidence="5">The sequence shown here is derived from an EMBL/GenBank/DDBJ whole genome shotgun (WGS) entry which is preliminary data.</text>
</comment>
<dbReference type="Pfam" id="PF00196">
    <property type="entry name" value="GerE"/>
    <property type="match status" value="1"/>
</dbReference>
<dbReference type="InterPro" id="IPR011006">
    <property type="entry name" value="CheY-like_superfamily"/>
</dbReference>
<dbReference type="CDD" id="cd06170">
    <property type="entry name" value="LuxR_C_like"/>
    <property type="match status" value="1"/>
</dbReference>
<dbReference type="EMBL" id="QQTP01000007">
    <property type="protein sequence ID" value="RDJ24081.1"/>
    <property type="molecule type" value="Genomic_DNA"/>
</dbReference>
<feature type="domain" description="Response regulatory" evidence="4">
    <location>
        <begin position="5"/>
        <end position="119"/>
    </location>
</feature>
<proteinExistence type="predicted"/>
<evidence type="ECO:0000313" key="5">
    <source>
        <dbReference type="EMBL" id="RDJ24081.1"/>
    </source>
</evidence>
<dbReference type="InterPro" id="IPR051015">
    <property type="entry name" value="EvgA-like"/>
</dbReference>
<dbReference type="RefSeq" id="WP_114829943.1">
    <property type="nucleotide sequence ID" value="NZ_QQTO01000007.1"/>
</dbReference>
<evidence type="ECO:0000256" key="1">
    <source>
        <dbReference type="ARBA" id="ARBA00023125"/>
    </source>
</evidence>
<organism evidence="5 6">
    <name type="scientific">Bosea caraganae</name>
    <dbReference type="NCBI Taxonomy" id="2763117"/>
    <lineage>
        <taxon>Bacteria</taxon>
        <taxon>Pseudomonadati</taxon>
        <taxon>Pseudomonadota</taxon>
        <taxon>Alphaproteobacteria</taxon>
        <taxon>Hyphomicrobiales</taxon>
        <taxon>Boseaceae</taxon>
        <taxon>Bosea</taxon>
    </lineage>
</organism>
<dbReference type="Gene3D" id="3.40.50.2300">
    <property type="match status" value="1"/>
</dbReference>
<evidence type="ECO:0000313" key="6">
    <source>
        <dbReference type="Proteomes" id="UP000255207"/>
    </source>
</evidence>
<dbReference type="InterPro" id="IPR016032">
    <property type="entry name" value="Sig_transdc_resp-reg_C-effctor"/>
</dbReference>
<keyword evidence="6" id="KW-1185">Reference proteome</keyword>
<evidence type="ECO:0000256" key="2">
    <source>
        <dbReference type="PROSITE-ProRule" id="PRU00169"/>
    </source>
</evidence>
<dbReference type="PANTHER" id="PTHR45566">
    <property type="entry name" value="HTH-TYPE TRANSCRIPTIONAL REGULATOR YHJB-RELATED"/>
    <property type="match status" value="1"/>
</dbReference>
<dbReference type="PROSITE" id="PS00622">
    <property type="entry name" value="HTH_LUXR_1"/>
    <property type="match status" value="1"/>
</dbReference>
<dbReference type="SMART" id="SM00421">
    <property type="entry name" value="HTH_LUXR"/>
    <property type="match status" value="1"/>
</dbReference>
<dbReference type="InterPro" id="IPR000792">
    <property type="entry name" value="Tscrpt_reg_LuxR_C"/>
</dbReference>